<dbReference type="PROSITE" id="PS50110">
    <property type="entry name" value="RESPONSE_REGULATORY"/>
    <property type="match status" value="1"/>
</dbReference>
<dbReference type="InterPro" id="IPR036890">
    <property type="entry name" value="HATPase_C_sf"/>
</dbReference>
<dbReference type="PROSITE" id="PS50112">
    <property type="entry name" value="PAS"/>
    <property type="match status" value="1"/>
</dbReference>
<evidence type="ECO:0000259" key="10">
    <source>
        <dbReference type="PROSITE" id="PS50112"/>
    </source>
</evidence>
<dbReference type="InterPro" id="IPR003661">
    <property type="entry name" value="HisK_dim/P_dom"/>
</dbReference>
<dbReference type="InterPro" id="IPR035965">
    <property type="entry name" value="PAS-like_dom_sf"/>
</dbReference>
<evidence type="ECO:0000313" key="13">
    <source>
        <dbReference type="Proteomes" id="UP001549145"/>
    </source>
</evidence>
<evidence type="ECO:0000313" key="12">
    <source>
        <dbReference type="EMBL" id="MET3694396.1"/>
    </source>
</evidence>
<dbReference type="InterPro" id="IPR000014">
    <property type="entry name" value="PAS"/>
</dbReference>
<name>A0ABV2LCC6_9HYPH</name>
<dbReference type="PROSITE" id="PS50113">
    <property type="entry name" value="PAC"/>
    <property type="match status" value="1"/>
</dbReference>
<dbReference type="SMART" id="SM00448">
    <property type="entry name" value="REC"/>
    <property type="match status" value="1"/>
</dbReference>
<dbReference type="SMART" id="SM00065">
    <property type="entry name" value="GAF"/>
    <property type="match status" value="1"/>
</dbReference>
<dbReference type="InterPro" id="IPR003594">
    <property type="entry name" value="HATPase_dom"/>
</dbReference>
<dbReference type="SUPFAM" id="SSF55781">
    <property type="entry name" value="GAF domain-like"/>
    <property type="match status" value="1"/>
</dbReference>
<dbReference type="NCBIfam" id="TIGR00229">
    <property type="entry name" value="sensory_box"/>
    <property type="match status" value="1"/>
</dbReference>
<evidence type="ECO:0000259" key="8">
    <source>
        <dbReference type="PROSITE" id="PS50109"/>
    </source>
</evidence>
<dbReference type="PANTHER" id="PTHR45339">
    <property type="entry name" value="HYBRID SIGNAL TRANSDUCTION HISTIDINE KINASE J"/>
    <property type="match status" value="1"/>
</dbReference>
<dbReference type="EC" id="2.7.13.3" evidence="2"/>
<evidence type="ECO:0000256" key="4">
    <source>
        <dbReference type="ARBA" id="ARBA00022679"/>
    </source>
</evidence>
<keyword evidence="13" id="KW-1185">Reference proteome</keyword>
<protein>
    <recommendedName>
        <fullName evidence="2">histidine kinase</fullName>
        <ecNumber evidence="2">2.7.13.3</ecNumber>
    </recommendedName>
</protein>
<dbReference type="RefSeq" id="WP_238274863.1">
    <property type="nucleotide sequence ID" value="NZ_BPQL01000001.1"/>
</dbReference>
<dbReference type="InterPro" id="IPR005467">
    <property type="entry name" value="His_kinase_dom"/>
</dbReference>
<dbReference type="Gene3D" id="1.20.120.160">
    <property type="entry name" value="HPT domain"/>
    <property type="match status" value="1"/>
</dbReference>
<dbReference type="Pfam" id="PF00512">
    <property type="entry name" value="HisKA"/>
    <property type="match status" value="1"/>
</dbReference>
<dbReference type="Gene3D" id="3.40.50.2300">
    <property type="match status" value="1"/>
</dbReference>
<dbReference type="Pfam" id="PF02518">
    <property type="entry name" value="HATPase_c"/>
    <property type="match status" value="1"/>
</dbReference>
<dbReference type="CDD" id="cd17546">
    <property type="entry name" value="REC_hyHK_CKI1_RcsC-like"/>
    <property type="match status" value="1"/>
</dbReference>
<dbReference type="PROSITE" id="PS50109">
    <property type="entry name" value="HIS_KIN"/>
    <property type="match status" value="1"/>
</dbReference>
<comment type="caution">
    <text evidence="12">The sequence shown here is derived from an EMBL/GenBank/DDBJ whole genome shotgun (WGS) entry which is preliminary data.</text>
</comment>
<dbReference type="InterPro" id="IPR029016">
    <property type="entry name" value="GAF-like_dom_sf"/>
</dbReference>
<dbReference type="Pfam" id="PF00072">
    <property type="entry name" value="Response_reg"/>
    <property type="match status" value="1"/>
</dbReference>
<dbReference type="SMART" id="SM00388">
    <property type="entry name" value="HisKA"/>
    <property type="match status" value="1"/>
</dbReference>
<dbReference type="Pfam" id="PF01590">
    <property type="entry name" value="GAF"/>
    <property type="match status" value="1"/>
</dbReference>
<proteinExistence type="predicted"/>
<dbReference type="SUPFAM" id="SSF52172">
    <property type="entry name" value="CheY-like"/>
    <property type="match status" value="1"/>
</dbReference>
<feature type="domain" description="Histidine kinase" evidence="8">
    <location>
        <begin position="372"/>
        <end position="594"/>
    </location>
</feature>
<dbReference type="InterPro" id="IPR011006">
    <property type="entry name" value="CheY-like_superfamily"/>
</dbReference>
<evidence type="ECO:0000256" key="3">
    <source>
        <dbReference type="ARBA" id="ARBA00022553"/>
    </source>
</evidence>
<dbReference type="InterPro" id="IPR003018">
    <property type="entry name" value="GAF"/>
</dbReference>
<evidence type="ECO:0000256" key="5">
    <source>
        <dbReference type="ARBA" id="ARBA00022777"/>
    </source>
</evidence>
<keyword evidence="5" id="KW-0418">Kinase</keyword>
<accession>A0ABV2LCC6</accession>
<dbReference type="Proteomes" id="UP001549145">
    <property type="component" value="Unassembled WGS sequence"/>
</dbReference>
<feature type="domain" description="Response regulatory" evidence="9">
    <location>
        <begin position="615"/>
        <end position="732"/>
    </location>
</feature>
<feature type="modified residue" description="4-aspartylphosphate" evidence="7">
    <location>
        <position position="664"/>
    </location>
</feature>
<dbReference type="CDD" id="cd00130">
    <property type="entry name" value="PAS"/>
    <property type="match status" value="1"/>
</dbReference>
<dbReference type="CDD" id="cd16922">
    <property type="entry name" value="HATPase_EvgS-ArcB-TorS-like"/>
    <property type="match status" value="1"/>
</dbReference>
<keyword evidence="4" id="KW-0808">Transferase</keyword>
<evidence type="ECO:0000256" key="2">
    <source>
        <dbReference type="ARBA" id="ARBA00012438"/>
    </source>
</evidence>
<keyword evidence="6" id="KW-0902">Two-component regulatory system</keyword>
<dbReference type="InterPro" id="IPR036641">
    <property type="entry name" value="HPT_dom_sf"/>
</dbReference>
<gene>
    <name evidence="12" type="ORF">ABID43_003958</name>
</gene>
<dbReference type="EMBL" id="JBEPMM010000014">
    <property type="protein sequence ID" value="MET3694396.1"/>
    <property type="molecule type" value="Genomic_DNA"/>
</dbReference>
<dbReference type="Pfam" id="PF01627">
    <property type="entry name" value="Hpt"/>
    <property type="match status" value="1"/>
</dbReference>
<evidence type="ECO:0000259" key="9">
    <source>
        <dbReference type="PROSITE" id="PS50110"/>
    </source>
</evidence>
<dbReference type="SUPFAM" id="SSF55874">
    <property type="entry name" value="ATPase domain of HSP90 chaperone/DNA topoisomerase II/histidine kinase"/>
    <property type="match status" value="1"/>
</dbReference>
<evidence type="ECO:0000256" key="7">
    <source>
        <dbReference type="PROSITE-ProRule" id="PRU00169"/>
    </source>
</evidence>
<dbReference type="InterPro" id="IPR000700">
    <property type="entry name" value="PAS-assoc_C"/>
</dbReference>
<dbReference type="InterPro" id="IPR036097">
    <property type="entry name" value="HisK_dim/P_sf"/>
</dbReference>
<dbReference type="Gene3D" id="3.30.450.20">
    <property type="entry name" value="PAS domain"/>
    <property type="match status" value="1"/>
</dbReference>
<evidence type="ECO:0000256" key="1">
    <source>
        <dbReference type="ARBA" id="ARBA00000085"/>
    </source>
</evidence>
<dbReference type="InterPro" id="IPR008207">
    <property type="entry name" value="Sig_transdc_His_kin_Hpt_dom"/>
</dbReference>
<dbReference type="CDD" id="cd00082">
    <property type="entry name" value="HisKA"/>
    <property type="match status" value="1"/>
</dbReference>
<feature type="domain" description="PAS" evidence="10">
    <location>
        <begin position="191"/>
        <end position="241"/>
    </location>
</feature>
<dbReference type="InterPro" id="IPR001789">
    <property type="entry name" value="Sig_transdc_resp-reg_receiver"/>
</dbReference>
<evidence type="ECO:0000259" key="11">
    <source>
        <dbReference type="PROSITE" id="PS50113"/>
    </source>
</evidence>
<comment type="catalytic activity">
    <reaction evidence="1">
        <text>ATP + protein L-histidine = ADP + protein N-phospho-L-histidine.</text>
        <dbReference type="EC" id="2.7.13.3"/>
    </reaction>
</comment>
<dbReference type="Gene3D" id="3.30.565.10">
    <property type="entry name" value="Histidine kinase-like ATPase, C-terminal domain"/>
    <property type="match status" value="1"/>
</dbReference>
<dbReference type="Pfam" id="PF13426">
    <property type="entry name" value="PAS_9"/>
    <property type="match status" value="1"/>
</dbReference>
<reference evidence="12 13" key="1">
    <citation type="submission" date="2024-06" db="EMBL/GenBank/DDBJ databases">
        <title>Genomic Encyclopedia of Type Strains, Phase IV (KMG-IV): sequencing the most valuable type-strain genomes for metagenomic binning, comparative biology and taxonomic classification.</title>
        <authorList>
            <person name="Goeker M."/>
        </authorList>
    </citation>
    <scope>NUCLEOTIDE SEQUENCE [LARGE SCALE GENOMIC DNA]</scope>
    <source>
        <strain evidence="12 13">DSM 21331</strain>
    </source>
</reference>
<sequence length="883" mass="94775">MSAPPQPKNERDRVDAVRALSLVGTAPEPHFDAVCRTAQALFGVSICLVSLVEEHEQWFKARCGLDLSGTSRAISFCTHAILADAVFVVADATRDARFWDNPLVTGPPGIRFYAGAPLILRPGIRVGTLCLIDTKPRDLSAAESRRLEDLARVVVAHLRLHEALRAGEALARERAADIAARRQAEAAAAESEARYREALDSAHEAILGQIAEGVIVTDTAGRITLVNEAAAAIHGVARLDVEPDDYSETYHLYTEEGVPYPPEDLPLARAVTGATVRDARWRVRRPDGVEVLAIGSARPLVGRDGRQVGAVLTMRDDTARDAAERALRASEAELRELNATLSARVEARTRDAEAATREAERASLAKTEFLASMSHEIRTPLNAILGFTDLMITSDRLPPDLLRQAEFVRTSGAALLTIVNDILDFSKVEAGAVALDRQAFDPRALIDSGLCIVRGSAAQKGLAVRAVIDPALPRSLYGDAARLRQVLLNLLNNAIKFTSQGSVTLSVRHVGTTETGERLRFSVADTGIGIARAKQGQLFQRFSQVDGSIERDFGGTGLGLAICKQLVDLMGGEIGVQSEEGLGATFWFALTLPLGATAQRTSRAEGTAVARRAGRLLLVEDNRINQDLARAVLEIGGHAVDVVADGASAIRAVTEGAYDLVLMDVQMPGMDGMTATRHIRALGTAAATIPILAMTANVLPDQIRMFREAGMDDHVGKPFDRAELYRVVEHWLAREADPGGGRETVRQAAGRPGDDPSLLDRIAFDAVIGLIGGGRIAGTLETLAEELDASFAGACETREDRDQLRFEAHHCVSSAGTLGFLALSEAARALEHCNEQRIAQEGPEAFHRGLAEVRNLADRTARYAERLAAELAGAEAAPRAPRS</sequence>
<dbReference type="PANTHER" id="PTHR45339:SF5">
    <property type="entry name" value="HISTIDINE KINASE"/>
    <property type="match status" value="1"/>
</dbReference>
<dbReference type="SUPFAM" id="SSF47384">
    <property type="entry name" value="Homodimeric domain of signal transducing histidine kinase"/>
    <property type="match status" value="1"/>
</dbReference>
<dbReference type="PRINTS" id="PR00344">
    <property type="entry name" value="BCTRLSENSOR"/>
</dbReference>
<keyword evidence="3 7" id="KW-0597">Phosphoprotein</keyword>
<organism evidence="12 13">
    <name type="scientific">Methylobacterium goesingense</name>
    <dbReference type="NCBI Taxonomy" id="243690"/>
    <lineage>
        <taxon>Bacteria</taxon>
        <taxon>Pseudomonadati</taxon>
        <taxon>Pseudomonadota</taxon>
        <taxon>Alphaproteobacteria</taxon>
        <taxon>Hyphomicrobiales</taxon>
        <taxon>Methylobacteriaceae</taxon>
        <taxon>Methylobacterium</taxon>
    </lineage>
</organism>
<dbReference type="SUPFAM" id="SSF47226">
    <property type="entry name" value="Histidine-containing phosphotransfer domain, HPT domain"/>
    <property type="match status" value="1"/>
</dbReference>
<dbReference type="SMART" id="SM00387">
    <property type="entry name" value="HATPase_c"/>
    <property type="match status" value="1"/>
</dbReference>
<evidence type="ECO:0000256" key="6">
    <source>
        <dbReference type="ARBA" id="ARBA00023012"/>
    </source>
</evidence>
<dbReference type="Gene3D" id="3.30.450.40">
    <property type="match status" value="1"/>
</dbReference>
<feature type="domain" description="PAC" evidence="11">
    <location>
        <begin position="277"/>
        <end position="329"/>
    </location>
</feature>
<dbReference type="SUPFAM" id="SSF55785">
    <property type="entry name" value="PYP-like sensor domain (PAS domain)"/>
    <property type="match status" value="1"/>
</dbReference>
<dbReference type="InterPro" id="IPR004358">
    <property type="entry name" value="Sig_transdc_His_kin-like_C"/>
</dbReference>
<dbReference type="Gene3D" id="1.10.287.130">
    <property type="match status" value="1"/>
</dbReference>